<organism evidence="2 3">
    <name type="scientific">Adineta ricciae</name>
    <name type="common">Rotifer</name>
    <dbReference type="NCBI Taxonomy" id="249248"/>
    <lineage>
        <taxon>Eukaryota</taxon>
        <taxon>Metazoa</taxon>
        <taxon>Spiralia</taxon>
        <taxon>Gnathifera</taxon>
        <taxon>Rotifera</taxon>
        <taxon>Eurotatoria</taxon>
        <taxon>Bdelloidea</taxon>
        <taxon>Adinetida</taxon>
        <taxon>Adinetidae</taxon>
        <taxon>Adineta</taxon>
    </lineage>
</organism>
<keyword evidence="1" id="KW-0472">Membrane</keyword>
<keyword evidence="1" id="KW-1133">Transmembrane helix</keyword>
<dbReference type="PANTHER" id="PTHR36535">
    <property type="entry name" value="YALI0E30327P"/>
    <property type="match status" value="1"/>
</dbReference>
<dbReference type="PANTHER" id="PTHR36535:SF1">
    <property type="entry name" value="DUF1772 DOMAIN-CONTAINING PROTEIN"/>
    <property type="match status" value="1"/>
</dbReference>
<accession>A0A815CV51</accession>
<dbReference type="OrthoDB" id="5954308at2759"/>
<reference evidence="2" key="1">
    <citation type="submission" date="2021-02" db="EMBL/GenBank/DDBJ databases">
        <authorList>
            <person name="Nowell W R."/>
        </authorList>
    </citation>
    <scope>NUCLEOTIDE SEQUENCE</scope>
</reference>
<evidence type="ECO:0000256" key="1">
    <source>
        <dbReference type="SAM" id="Phobius"/>
    </source>
</evidence>
<dbReference type="Pfam" id="PF08592">
    <property type="entry name" value="Anthrone_oxy"/>
    <property type="match status" value="1"/>
</dbReference>
<keyword evidence="1" id="KW-0812">Transmembrane</keyword>
<dbReference type="EMBL" id="CAJNOJ010000207">
    <property type="protein sequence ID" value="CAF1289418.1"/>
    <property type="molecule type" value="Genomic_DNA"/>
</dbReference>
<protein>
    <recommendedName>
        <fullName evidence="4">DUF1772-domain-containing protein</fullName>
    </recommendedName>
</protein>
<comment type="caution">
    <text evidence="2">The sequence shown here is derived from an EMBL/GenBank/DDBJ whole genome shotgun (WGS) entry which is preliminary data.</text>
</comment>
<name>A0A815CV51_ADIRI</name>
<feature type="transmembrane region" description="Helical" evidence="1">
    <location>
        <begin position="104"/>
        <end position="126"/>
    </location>
</feature>
<evidence type="ECO:0000313" key="3">
    <source>
        <dbReference type="Proteomes" id="UP000663852"/>
    </source>
</evidence>
<dbReference type="AlphaFoldDB" id="A0A815CV51"/>
<dbReference type="Proteomes" id="UP000663852">
    <property type="component" value="Unassembled WGS sequence"/>
</dbReference>
<sequence>MIVFFSCNVYFNLSSNMPSSPVSFLDYLDTLAVVSGGLFAGTALYISIGQVPALRQFGLSDHWRFFPYMYKNAAPPQGTFATIAGVASIAHATRIRGSPFDRNLWIIAGTTFLAIIPYTFACIAPVNKAIIEDNKSVDAGNESKVNVGAKKDLLDKWALLHLVRTVGSVAGFGAMVFGLTRH</sequence>
<feature type="transmembrane region" description="Helical" evidence="1">
    <location>
        <begin position="158"/>
        <end position="179"/>
    </location>
</feature>
<proteinExistence type="predicted"/>
<gene>
    <name evidence="2" type="ORF">EDS130_LOCUS30002</name>
</gene>
<dbReference type="InterPro" id="IPR013901">
    <property type="entry name" value="Anthrone_oxy"/>
</dbReference>
<feature type="transmembrane region" description="Helical" evidence="1">
    <location>
        <begin position="27"/>
        <end position="48"/>
    </location>
</feature>
<evidence type="ECO:0000313" key="2">
    <source>
        <dbReference type="EMBL" id="CAF1289418.1"/>
    </source>
</evidence>
<evidence type="ECO:0008006" key="4">
    <source>
        <dbReference type="Google" id="ProtNLM"/>
    </source>
</evidence>